<proteinExistence type="predicted"/>
<dbReference type="Proteomes" id="UP000799539">
    <property type="component" value="Unassembled WGS sequence"/>
</dbReference>
<evidence type="ECO:0000313" key="2">
    <source>
        <dbReference type="Proteomes" id="UP000799539"/>
    </source>
</evidence>
<dbReference type="AlphaFoldDB" id="A0A6A6FX56"/>
<sequence length="608" mass="65977">MWPFHAAGPGSHVEEAVHMQHVHRNSIAAASITCARLVGQQPLRPLPPVHRAVKQQQAKALTHSDRIRLSSILAGTAQSRHLGTDVRFPTSSGRRMLAERSSWPRIAHPDHRNSSPIKDTALRRKLLPSTVAHQYAESGESLGEIAIGSMKRACTRLESATCSRCATPLSCCETGLMPPPTSDKHCAPVASSPQSRRLARTLERSAFKNMWSASLIAFCLAGLVGLVTATYELDAELWKRSSHGQPCRNSKCFKAISSDRNGRKDCSSFLVTTVTPCPVTYTATSECTVTAPPATQKTTVTVIGTETSTITDTATVDETPAPATVTEVTIITSTESLSTRTQRKRDVQPTTCPTTSCPREVPGRFRKSCRQPSDFTTACACLEVKPSTTTLKPETVTKTEPCTTITPSTIVTESTFGTETVTTQVTETATNTLEGETVTVTQTSTTTVFPPAPTESTCFKVHSPTEQGILSHHLSYGARDALYFEVTNSGFAFGSKNPSEPNVITAVQNYLMYTTLPRADTGGGNLDELRLTLDVASTGNLLCSFVNNRIACTSTRDGIKTQLWRCDFPRIDENNPASQMYIGDEPGTKGNCRRIELQPVIEQTSFCR</sequence>
<organism evidence="1 2">
    <name type="scientific">Cercospora zeae-maydis SCOH1-5</name>
    <dbReference type="NCBI Taxonomy" id="717836"/>
    <lineage>
        <taxon>Eukaryota</taxon>
        <taxon>Fungi</taxon>
        <taxon>Dikarya</taxon>
        <taxon>Ascomycota</taxon>
        <taxon>Pezizomycotina</taxon>
        <taxon>Dothideomycetes</taxon>
        <taxon>Dothideomycetidae</taxon>
        <taxon>Mycosphaerellales</taxon>
        <taxon>Mycosphaerellaceae</taxon>
        <taxon>Cercospora</taxon>
    </lineage>
</organism>
<name>A0A6A6FX56_9PEZI</name>
<reference evidence="1" key="1">
    <citation type="journal article" date="2020" name="Stud. Mycol.">
        <title>101 Dothideomycetes genomes: a test case for predicting lifestyles and emergence of pathogens.</title>
        <authorList>
            <person name="Haridas S."/>
            <person name="Albert R."/>
            <person name="Binder M."/>
            <person name="Bloem J."/>
            <person name="Labutti K."/>
            <person name="Salamov A."/>
            <person name="Andreopoulos B."/>
            <person name="Baker S."/>
            <person name="Barry K."/>
            <person name="Bills G."/>
            <person name="Bluhm B."/>
            <person name="Cannon C."/>
            <person name="Castanera R."/>
            <person name="Culley D."/>
            <person name="Daum C."/>
            <person name="Ezra D."/>
            <person name="Gonzalez J."/>
            <person name="Henrissat B."/>
            <person name="Kuo A."/>
            <person name="Liang C."/>
            <person name="Lipzen A."/>
            <person name="Lutzoni F."/>
            <person name="Magnuson J."/>
            <person name="Mondo S."/>
            <person name="Nolan M."/>
            <person name="Ohm R."/>
            <person name="Pangilinan J."/>
            <person name="Park H.-J."/>
            <person name="Ramirez L."/>
            <person name="Alfaro M."/>
            <person name="Sun H."/>
            <person name="Tritt A."/>
            <person name="Yoshinaga Y."/>
            <person name="Zwiers L.-H."/>
            <person name="Turgeon B."/>
            <person name="Goodwin S."/>
            <person name="Spatafora J."/>
            <person name="Crous P."/>
            <person name="Grigoriev I."/>
        </authorList>
    </citation>
    <scope>NUCLEOTIDE SEQUENCE</scope>
    <source>
        <strain evidence="1">SCOH1-5</strain>
    </source>
</reference>
<accession>A0A6A6FX56</accession>
<evidence type="ECO:0000313" key="1">
    <source>
        <dbReference type="EMBL" id="KAF2218075.1"/>
    </source>
</evidence>
<keyword evidence="2" id="KW-1185">Reference proteome</keyword>
<dbReference type="EMBL" id="ML992662">
    <property type="protein sequence ID" value="KAF2218075.1"/>
    <property type="molecule type" value="Genomic_DNA"/>
</dbReference>
<protein>
    <submittedName>
        <fullName evidence="1">Uncharacterized protein</fullName>
    </submittedName>
</protein>
<gene>
    <name evidence="1" type="ORF">CERZMDRAFT_80692</name>
</gene>